<organism evidence="1 2">
    <name type="scientific">Rhizobium leguminosarum</name>
    <dbReference type="NCBI Taxonomy" id="384"/>
    <lineage>
        <taxon>Bacteria</taxon>
        <taxon>Pseudomonadati</taxon>
        <taxon>Pseudomonadota</taxon>
        <taxon>Alphaproteobacteria</taxon>
        <taxon>Hyphomicrobiales</taxon>
        <taxon>Rhizobiaceae</taxon>
        <taxon>Rhizobium/Agrobacterium group</taxon>
        <taxon>Rhizobium</taxon>
    </lineage>
</organism>
<keyword evidence="1" id="KW-0614">Plasmid</keyword>
<geneLocation type="plasmid" evidence="2">
    <name>prln1</name>
</geneLocation>
<dbReference type="EMBL" id="CP025013">
    <property type="protein sequence ID" value="AUW46025.1"/>
    <property type="molecule type" value="Genomic_DNA"/>
</dbReference>
<reference evidence="1 2" key="1">
    <citation type="submission" date="2017-11" db="EMBL/GenBank/DDBJ databases">
        <title>Complete genome of Rhizobium leguminosarum Norway, an ineffective micro-symbiont.</title>
        <authorList>
            <person name="Hoffrichter A."/>
            <person name="Liang J."/>
            <person name="Brachmann A."/>
            <person name="Marin M."/>
        </authorList>
    </citation>
    <scope>NUCLEOTIDE SEQUENCE [LARGE SCALE GENOMIC DNA]</scope>
    <source>
        <strain evidence="1 2">Norway</strain>
        <plasmid evidence="2">Plasmid prln1</plasmid>
    </source>
</reference>
<dbReference type="AlphaFoldDB" id="A0A2K9ZCP8"/>
<sequence>MSLVRRVAEAICSHVHNKGQDESKRRARQHIASQHFLNKCDLLLPLISPNSVIALANMEFGKWPERLAVGRGPFCRTGCYSKADLRN</sequence>
<accession>A0A2K9ZCP8</accession>
<name>A0A2K9ZCP8_RHILE</name>
<dbReference type="Proteomes" id="UP000238523">
    <property type="component" value="Plasmid pRLN1"/>
</dbReference>
<gene>
    <name evidence="1" type="ORF">CUJ84_pRLN1000565</name>
</gene>
<evidence type="ECO:0000313" key="1">
    <source>
        <dbReference type="EMBL" id="AUW46025.1"/>
    </source>
</evidence>
<evidence type="ECO:0000313" key="2">
    <source>
        <dbReference type="Proteomes" id="UP000238523"/>
    </source>
</evidence>
<proteinExistence type="predicted"/>
<protein>
    <submittedName>
        <fullName evidence="1">Uncharacterized protein</fullName>
    </submittedName>
</protein>